<dbReference type="InterPro" id="IPR006574">
    <property type="entry name" value="PRY"/>
</dbReference>
<dbReference type="InterPro" id="IPR050143">
    <property type="entry name" value="TRIM/RBCC"/>
</dbReference>
<evidence type="ECO:0008006" key="9">
    <source>
        <dbReference type="Google" id="ProtNLM"/>
    </source>
</evidence>
<dbReference type="SMART" id="SM00589">
    <property type="entry name" value="PRY"/>
    <property type="match status" value="1"/>
</dbReference>
<dbReference type="SMART" id="SM00449">
    <property type="entry name" value="SPRY"/>
    <property type="match status" value="1"/>
</dbReference>
<evidence type="ECO:0000259" key="5">
    <source>
        <dbReference type="PROSITE" id="PS50119"/>
    </source>
</evidence>
<feature type="compositionally biased region" description="Basic and acidic residues" evidence="4">
    <location>
        <begin position="43"/>
        <end position="52"/>
    </location>
</feature>
<dbReference type="InterPro" id="IPR013320">
    <property type="entry name" value="ConA-like_dom_sf"/>
</dbReference>
<keyword evidence="1 3" id="KW-0863">Zinc-finger</keyword>
<evidence type="ECO:0000256" key="4">
    <source>
        <dbReference type="SAM" id="MobiDB-lite"/>
    </source>
</evidence>
<dbReference type="Proteomes" id="UP000472262">
    <property type="component" value="Unassembled WGS sequence"/>
</dbReference>
<dbReference type="InterPro" id="IPR043136">
    <property type="entry name" value="B30.2/SPRY_sf"/>
</dbReference>
<evidence type="ECO:0000256" key="2">
    <source>
        <dbReference type="ARBA" id="ARBA00022833"/>
    </source>
</evidence>
<dbReference type="SUPFAM" id="SSF49899">
    <property type="entry name" value="Concanavalin A-like lectins/glucanases"/>
    <property type="match status" value="1"/>
</dbReference>
<dbReference type="GO" id="GO:0008270">
    <property type="term" value="F:zinc ion binding"/>
    <property type="evidence" value="ECO:0007669"/>
    <property type="project" value="UniProtKB-KW"/>
</dbReference>
<dbReference type="PANTHER" id="PTHR24103">
    <property type="entry name" value="E3 UBIQUITIN-PROTEIN LIGASE TRIM"/>
    <property type="match status" value="1"/>
</dbReference>
<evidence type="ECO:0000313" key="7">
    <source>
        <dbReference type="Ensembl" id="ENSSGRP00000018627.1"/>
    </source>
</evidence>
<dbReference type="Gene3D" id="3.30.160.60">
    <property type="entry name" value="Classic Zinc Finger"/>
    <property type="match status" value="1"/>
</dbReference>
<keyword evidence="1 3" id="KW-0479">Metal-binding</keyword>
<feature type="region of interest" description="Disordered" evidence="4">
    <location>
        <begin position="15"/>
        <end position="157"/>
    </location>
</feature>
<keyword evidence="2" id="KW-0862">Zinc</keyword>
<feature type="domain" description="B box-type" evidence="5">
    <location>
        <begin position="1"/>
        <end position="26"/>
    </location>
</feature>
<dbReference type="InterPro" id="IPR003877">
    <property type="entry name" value="SPRY_dom"/>
</dbReference>
<organism evidence="7 8">
    <name type="scientific">Sinocyclocheilus grahami</name>
    <name type="common">Dianchi golden-line fish</name>
    <name type="synonym">Barbus grahami</name>
    <dbReference type="NCBI Taxonomy" id="75366"/>
    <lineage>
        <taxon>Eukaryota</taxon>
        <taxon>Metazoa</taxon>
        <taxon>Chordata</taxon>
        <taxon>Craniata</taxon>
        <taxon>Vertebrata</taxon>
        <taxon>Euteleostomi</taxon>
        <taxon>Actinopterygii</taxon>
        <taxon>Neopterygii</taxon>
        <taxon>Teleostei</taxon>
        <taxon>Ostariophysi</taxon>
        <taxon>Cypriniformes</taxon>
        <taxon>Cyprinidae</taxon>
        <taxon>Cyprininae</taxon>
        <taxon>Sinocyclocheilus</taxon>
    </lineage>
</organism>
<dbReference type="PRINTS" id="PR01407">
    <property type="entry name" value="BUTYPHLNCDUF"/>
</dbReference>
<dbReference type="Pfam" id="PF00622">
    <property type="entry name" value="SPRY"/>
    <property type="match status" value="1"/>
</dbReference>
<dbReference type="InParanoid" id="A0A672L5Q2"/>
<dbReference type="PROSITE" id="PS50188">
    <property type="entry name" value="B302_SPRY"/>
    <property type="match status" value="1"/>
</dbReference>
<proteinExistence type="predicted"/>
<dbReference type="Gene3D" id="2.60.120.920">
    <property type="match status" value="1"/>
</dbReference>
<evidence type="ECO:0000256" key="1">
    <source>
        <dbReference type="ARBA" id="ARBA00022771"/>
    </source>
</evidence>
<reference evidence="7" key="1">
    <citation type="submission" date="2025-08" db="UniProtKB">
        <authorList>
            <consortium name="Ensembl"/>
        </authorList>
    </citation>
    <scope>IDENTIFICATION</scope>
</reference>
<protein>
    <recommendedName>
        <fullName evidence="9">B30.2/SPRY domain-containing protein</fullName>
    </recommendedName>
</protein>
<sequence length="342" mass="38488">CLEDKQPVCLACRDSQQHDNHTFRPIRGRRSGGGTGGGTEGQVHVEVERPETGAEQGTQAEPAKQETRTDPAVWVELRTTTTEQTEQQTTMNTTAEQTEQQTTTAEQKTTRARQQTTTAEQMEAQQKTTTAEQTKQKATTAEQKTTRARQQTTTAEQTEQAEIKAAVDCVSSAPVILDPNTAHPHLVLSDDLTRLRWSLTSQPFPDNPERFDEYACVLGSEGFNSGTHCWDVEVKESLCWHLGVTTASNQRKGHDFFNADVWCVKYHESPFLSLVTKFDFCVEQKLDRVRVHLDYDRGTVSFSDPVTNTHLHTFTTTFTDTVLPFFWCYGLLPLKILPFDSL</sequence>
<dbReference type="InterPro" id="IPR003879">
    <property type="entry name" value="Butyrophylin_SPRY"/>
</dbReference>
<dbReference type="PROSITE" id="PS50119">
    <property type="entry name" value="ZF_BBOX"/>
    <property type="match status" value="1"/>
</dbReference>
<name>A0A672L5Q2_SINGR</name>
<reference evidence="7" key="2">
    <citation type="submission" date="2025-09" db="UniProtKB">
        <authorList>
            <consortium name="Ensembl"/>
        </authorList>
    </citation>
    <scope>IDENTIFICATION</scope>
</reference>
<feature type="domain" description="B30.2/SPRY" evidence="6">
    <location>
        <begin position="155"/>
        <end position="342"/>
    </location>
</feature>
<accession>A0A672L5Q2</accession>
<dbReference type="Pfam" id="PF13765">
    <property type="entry name" value="PRY"/>
    <property type="match status" value="1"/>
</dbReference>
<feature type="compositionally biased region" description="Gly residues" evidence="4">
    <location>
        <begin position="31"/>
        <end position="40"/>
    </location>
</feature>
<evidence type="ECO:0000259" key="6">
    <source>
        <dbReference type="PROSITE" id="PS50188"/>
    </source>
</evidence>
<dbReference type="AlphaFoldDB" id="A0A672L5Q2"/>
<dbReference type="Ensembl" id="ENSSGRT00000020118.1">
    <property type="protein sequence ID" value="ENSSGRP00000018627.1"/>
    <property type="gene ID" value="ENSSGRG00000011293.1"/>
</dbReference>
<keyword evidence="8" id="KW-1185">Reference proteome</keyword>
<dbReference type="InterPro" id="IPR000315">
    <property type="entry name" value="Znf_B-box"/>
</dbReference>
<dbReference type="SUPFAM" id="SSF57845">
    <property type="entry name" value="B-box zinc-binding domain"/>
    <property type="match status" value="1"/>
</dbReference>
<evidence type="ECO:0000313" key="8">
    <source>
        <dbReference type="Proteomes" id="UP000472262"/>
    </source>
</evidence>
<feature type="compositionally biased region" description="Low complexity" evidence="4">
    <location>
        <begin position="78"/>
        <end position="157"/>
    </location>
</feature>
<evidence type="ECO:0000256" key="3">
    <source>
        <dbReference type="PROSITE-ProRule" id="PRU00024"/>
    </source>
</evidence>
<dbReference type="InterPro" id="IPR001870">
    <property type="entry name" value="B30.2/SPRY"/>
</dbReference>